<reference evidence="2" key="1">
    <citation type="journal article" date="2021" name="Proc. Natl. Acad. Sci. U.S.A.">
        <title>A Catalog of Tens of Thousands of Viruses from Human Metagenomes Reveals Hidden Associations with Chronic Diseases.</title>
        <authorList>
            <person name="Tisza M.J."/>
            <person name="Buck C.B."/>
        </authorList>
    </citation>
    <scope>NUCLEOTIDE SEQUENCE</scope>
    <source>
        <strain evidence="2">CtvBz3</strain>
    </source>
</reference>
<protein>
    <recommendedName>
        <fullName evidence="3">Type II toxin-antitoxin system RelE/ParE family toxin</fullName>
    </recommendedName>
</protein>
<evidence type="ECO:0008006" key="3">
    <source>
        <dbReference type="Google" id="ProtNLM"/>
    </source>
</evidence>
<keyword evidence="1" id="KW-0472">Membrane</keyword>
<keyword evidence="1" id="KW-0812">Transmembrane</keyword>
<feature type="transmembrane region" description="Helical" evidence="1">
    <location>
        <begin position="26"/>
        <end position="43"/>
    </location>
</feature>
<dbReference type="InterPro" id="IPR009241">
    <property type="entry name" value="HigB-like"/>
</dbReference>
<sequence>MTFAAKKSKIFNTAKKKRGKLSNKEILLLPVAIYINFCYICTMKEERKILFYKDYFISFYRSLDGGAQKKLDYVLGMLKIQERISEKFVKFIRDGIYEIRASYDGNIYRAFFIFDEGNIVMLFNGFQKKTQKTPESEINKALELKKEYYAGKK</sequence>
<name>A0A8S5TXF4_9CAUD</name>
<accession>A0A8S5TXF4</accession>
<organism evidence="2">
    <name type="scientific">Siphoviridae sp. ctvBz3</name>
    <dbReference type="NCBI Taxonomy" id="2825720"/>
    <lineage>
        <taxon>Viruses</taxon>
        <taxon>Duplodnaviria</taxon>
        <taxon>Heunggongvirae</taxon>
        <taxon>Uroviricota</taxon>
        <taxon>Caudoviricetes</taxon>
    </lineage>
</organism>
<evidence type="ECO:0000313" key="2">
    <source>
        <dbReference type="EMBL" id="DAF86882.1"/>
    </source>
</evidence>
<evidence type="ECO:0000256" key="1">
    <source>
        <dbReference type="SAM" id="Phobius"/>
    </source>
</evidence>
<dbReference type="Pfam" id="PF05973">
    <property type="entry name" value="Gp49"/>
    <property type="match status" value="1"/>
</dbReference>
<proteinExistence type="predicted"/>
<dbReference type="EMBL" id="BK015955">
    <property type="protein sequence ID" value="DAF86882.1"/>
    <property type="molecule type" value="Genomic_DNA"/>
</dbReference>
<keyword evidence="1" id="KW-1133">Transmembrane helix</keyword>